<keyword evidence="4" id="KW-1185">Reference proteome</keyword>
<evidence type="ECO:0000256" key="1">
    <source>
        <dbReference type="SAM" id="MobiDB-lite"/>
    </source>
</evidence>
<name>A0AAV2DWX1_9ROSI</name>
<protein>
    <submittedName>
        <fullName evidence="3">Uncharacterized protein</fullName>
    </submittedName>
</protein>
<feature type="chain" id="PRO_5043763334" evidence="2">
    <location>
        <begin position="17"/>
        <end position="158"/>
    </location>
</feature>
<accession>A0AAV2DWX1</accession>
<evidence type="ECO:0000313" key="3">
    <source>
        <dbReference type="EMBL" id="CAL1378109.1"/>
    </source>
</evidence>
<gene>
    <name evidence="3" type="ORF">LTRI10_LOCUS19713</name>
</gene>
<evidence type="ECO:0000256" key="2">
    <source>
        <dbReference type="SAM" id="SignalP"/>
    </source>
</evidence>
<feature type="signal peptide" evidence="2">
    <location>
        <begin position="1"/>
        <end position="16"/>
    </location>
</feature>
<keyword evidence="2" id="KW-0732">Signal</keyword>
<proteinExistence type="predicted"/>
<evidence type="ECO:0000313" key="4">
    <source>
        <dbReference type="Proteomes" id="UP001497516"/>
    </source>
</evidence>
<dbReference type="EMBL" id="OZ034816">
    <property type="protein sequence ID" value="CAL1378109.1"/>
    <property type="molecule type" value="Genomic_DNA"/>
</dbReference>
<dbReference type="Proteomes" id="UP001497516">
    <property type="component" value="Chromosome 3"/>
</dbReference>
<dbReference type="AlphaFoldDB" id="A0AAV2DWX1"/>
<organism evidence="3 4">
    <name type="scientific">Linum trigynum</name>
    <dbReference type="NCBI Taxonomy" id="586398"/>
    <lineage>
        <taxon>Eukaryota</taxon>
        <taxon>Viridiplantae</taxon>
        <taxon>Streptophyta</taxon>
        <taxon>Embryophyta</taxon>
        <taxon>Tracheophyta</taxon>
        <taxon>Spermatophyta</taxon>
        <taxon>Magnoliopsida</taxon>
        <taxon>eudicotyledons</taxon>
        <taxon>Gunneridae</taxon>
        <taxon>Pentapetalae</taxon>
        <taxon>rosids</taxon>
        <taxon>fabids</taxon>
        <taxon>Malpighiales</taxon>
        <taxon>Linaceae</taxon>
        <taxon>Linum</taxon>
    </lineage>
</organism>
<sequence length="158" mass="18003">MRGALSSLIGFCFVAGRQIITPVVALFDASLRNQRSEPGRRWNDVHESKKESKVIPVNCLTQTPLLTIIDRGGKRVFREPKDGEPHQRGGQRKRKIMDCDDGKATRAKRCRTVPKMGWRVSLPSSLELEIEDPNTHPYPYDEVKIPVRDNLVTREQVL</sequence>
<feature type="compositionally biased region" description="Basic and acidic residues" evidence="1">
    <location>
        <begin position="76"/>
        <end position="87"/>
    </location>
</feature>
<feature type="region of interest" description="Disordered" evidence="1">
    <location>
        <begin position="76"/>
        <end position="101"/>
    </location>
</feature>
<reference evidence="3 4" key="1">
    <citation type="submission" date="2024-04" db="EMBL/GenBank/DDBJ databases">
        <authorList>
            <person name="Fracassetti M."/>
        </authorList>
    </citation>
    <scope>NUCLEOTIDE SEQUENCE [LARGE SCALE GENOMIC DNA]</scope>
</reference>